<accession>A0A7D4UE34</accession>
<dbReference type="NCBIfam" id="TIGR02453">
    <property type="entry name" value="TIGR02453 family protein"/>
    <property type="match status" value="1"/>
</dbReference>
<dbReference type="RefSeq" id="WP_173415825.1">
    <property type="nucleotide sequence ID" value="NZ_CP054139.1"/>
</dbReference>
<dbReference type="PIRSF" id="PIRSF028451">
    <property type="entry name" value="UCP028451"/>
    <property type="match status" value="1"/>
</dbReference>
<gene>
    <name evidence="1" type="ORF">HQ865_15810</name>
</gene>
<organism evidence="1 2">
    <name type="scientific">Mucilaginibacter mali</name>
    <dbReference type="NCBI Taxonomy" id="2740462"/>
    <lineage>
        <taxon>Bacteria</taxon>
        <taxon>Pseudomonadati</taxon>
        <taxon>Bacteroidota</taxon>
        <taxon>Sphingobacteriia</taxon>
        <taxon>Sphingobacteriales</taxon>
        <taxon>Sphingobacteriaceae</taxon>
        <taxon>Mucilaginibacter</taxon>
    </lineage>
</organism>
<dbReference type="KEGG" id="mmab:HQ865_15810"/>
<dbReference type="InterPro" id="IPR015996">
    <property type="entry name" value="UCP028451"/>
</dbReference>
<dbReference type="EMBL" id="CP054139">
    <property type="protein sequence ID" value="QKJ31159.1"/>
    <property type="molecule type" value="Genomic_DNA"/>
</dbReference>
<keyword evidence="2" id="KW-1185">Reference proteome</keyword>
<evidence type="ECO:0000313" key="2">
    <source>
        <dbReference type="Proteomes" id="UP000505355"/>
    </source>
</evidence>
<reference evidence="1 2" key="1">
    <citation type="submission" date="2020-05" db="EMBL/GenBank/DDBJ databases">
        <title>Mucilaginibacter mali sp. nov.</title>
        <authorList>
            <person name="Kim H.S."/>
            <person name="Lee K.C."/>
            <person name="Suh M.K."/>
            <person name="Kim J.-S."/>
            <person name="Han K.-I."/>
            <person name="Eom M.K."/>
            <person name="Shin Y.K."/>
            <person name="Lee J.-S."/>
        </authorList>
    </citation>
    <scope>NUCLEOTIDE SEQUENCE [LARGE SCALE GENOMIC DNA]</scope>
    <source>
        <strain evidence="1 2">G2-14</strain>
    </source>
</reference>
<evidence type="ECO:0000313" key="1">
    <source>
        <dbReference type="EMBL" id="QKJ31159.1"/>
    </source>
</evidence>
<dbReference type="PANTHER" id="PTHR36452">
    <property type="entry name" value="CHROMOSOME 12, WHOLE GENOME SHOTGUN SEQUENCE"/>
    <property type="match status" value="1"/>
</dbReference>
<dbReference type="Pfam" id="PF09365">
    <property type="entry name" value="DUF2461"/>
    <property type="match status" value="1"/>
</dbReference>
<dbReference type="AlphaFoldDB" id="A0A7D4UE34"/>
<protein>
    <submittedName>
        <fullName evidence="1">DUF2461 domain-containing protein</fullName>
    </submittedName>
</protein>
<proteinExistence type="predicted"/>
<name>A0A7D4UE34_9SPHI</name>
<dbReference type="InterPro" id="IPR012808">
    <property type="entry name" value="CHP02453"/>
</dbReference>
<dbReference type="Proteomes" id="UP000505355">
    <property type="component" value="Chromosome"/>
</dbReference>
<sequence>MITQQTLDFITEIKENNNREWFLDNKDKYQLAYDNIVQFTGDVLKELSKIDPLVDAHTDPKKCIMRIYRDIRFSKDKTPYKHWIGIHKLSQGRYAAGIGYYMHIEPGNSFVGGGYWMPEGEHVKMIRQEIDYNATDFKAIVDKSSFKKTFGEFRDQEQLKTIPNGYDADNENISLLKLKSFAAVHQLKDAELKKIDIAKNVAGVFKELYPLLGFLQNALV</sequence>
<dbReference type="PANTHER" id="PTHR36452:SF1">
    <property type="entry name" value="DUF2461 DOMAIN-CONTAINING PROTEIN"/>
    <property type="match status" value="1"/>
</dbReference>